<proteinExistence type="predicted"/>
<dbReference type="AlphaFoldDB" id="A0A3R0XE95"/>
<sequence length="192" mass="20996">MSWSLNPANRVALWVCGGVMLALLAVVAVLAWQVSRLSERAGTLASERDTAIDERDEARAETALQALNFNRVNQITEEARRVRQQSAITAQNVRRDIHAHISEESCSSVLLPADDSDRLLGYVNALRDEALRPDAAGAAGPDAAVTPARRLTWGQAVEWLPLLMGDIQSCNADKAGLRRIDKERVSEATKKN</sequence>
<organism evidence="2">
    <name type="scientific">Salmonella enterica I</name>
    <dbReference type="NCBI Taxonomy" id="59201"/>
    <lineage>
        <taxon>Bacteria</taxon>
        <taxon>Pseudomonadati</taxon>
        <taxon>Pseudomonadota</taxon>
        <taxon>Gammaproteobacteria</taxon>
        <taxon>Enterobacterales</taxon>
        <taxon>Enterobacteriaceae</taxon>
        <taxon>Salmonella</taxon>
    </lineage>
</organism>
<evidence type="ECO:0000256" key="1">
    <source>
        <dbReference type="SAM" id="Phobius"/>
    </source>
</evidence>
<keyword evidence="1" id="KW-1133">Transmembrane helix</keyword>
<keyword evidence="1" id="KW-0812">Transmembrane</keyword>
<dbReference type="InterPro" id="IPR058979">
    <property type="entry name" value="LysC-like"/>
</dbReference>
<protein>
    <recommendedName>
        <fullName evidence="3">DUF2570 domain-containing protein</fullName>
    </recommendedName>
</protein>
<feature type="transmembrane region" description="Helical" evidence="1">
    <location>
        <begin position="12"/>
        <end position="32"/>
    </location>
</feature>
<accession>A0A3R0XE95</accession>
<dbReference type="EMBL" id="RVHM01000047">
    <property type="protein sequence ID" value="MLU99563.1"/>
    <property type="molecule type" value="Genomic_DNA"/>
</dbReference>
<dbReference type="Pfam" id="PF23793">
    <property type="entry name" value="LysC"/>
    <property type="match status" value="1"/>
</dbReference>
<dbReference type="Proteomes" id="UP000885374">
    <property type="component" value="Unassembled WGS sequence"/>
</dbReference>
<comment type="caution">
    <text evidence="2">The sequence shown here is derived from an EMBL/GenBank/DDBJ whole genome shotgun (WGS) entry which is preliminary data.</text>
</comment>
<keyword evidence="1" id="KW-0472">Membrane</keyword>
<gene>
    <name evidence="2" type="ORF">DRU74_23070</name>
</gene>
<name>A0A3R0XE95_SALET</name>
<reference evidence="2" key="1">
    <citation type="submission" date="2018-07" db="EMBL/GenBank/DDBJ databases">
        <authorList>
            <person name="Ashton P.M."/>
            <person name="Dallman T."/>
            <person name="Nair S."/>
            <person name="De Pinna E."/>
            <person name="Peters T."/>
            <person name="Grant K."/>
        </authorList>
    </citation>
    <scope>NUCLEOTIDE SEQUENCE [LARGE SCALE GENOMIC DNA]</scope>
    <source>
        <strain evidence="2">157339</strain>
    </source>
</reference>
<evidence type="ECO:0008006" key="3">
    <source>
        <dbReference type="Google" id="ProtNLM"/>
    </source>
</evidence>
<evidence type="ECO:0000313" key="2">
    <source>
        <dbReference type="EMBL" id="MLU99563.1"/>
    </source>
</evidence>